<organism evidence="2 3">
    <name type="scientific">Liparis tanakae</name>
    <name type="common">Tanaka's snailfish</name>
    <dbReference type="NCBI Taxonomy" id="230148"/>
    <lineage>
        <taxon>Eukaryota</taxon>
        <taxon>Metazoa</taxon>
        <taxon>Chordata</taxon>
        <taxon>Craniata</taxon>
        <taxon>Vertebrata</taxon>
        <taxon>Euteleostomi</taxon>
        <taxon>Actinopterygii</taxon>
        <taxon>Neopterygii</taxon>
        <taxon>Teleostei</taxon>
        <taxon>Neoteleostei</taxon>
        <taxon>Acanthomorphata</taxon>
        <taxon>Eupercaria</taxon>
        <taxon>Perciformes</taxon>
        <taxon>Cottioidei</taxon>
        <taxon>Cottales</taxon>
        <taxon>Liparidae</taxon>
        <taxon>Liparis</taxon>
    </lineage>
</organism>
<name>A0A4Z2J422_9TELE</name>
<comment type="caution">
    <text evidence="2">The sequence shown here is derived from an EMBL/GenBank/DDBJ whole genome shotgun (WGS) entry which is preliminary data.</text>
</comment>
<gene>
    <name evidence="2" type="ORF">EYF80_005096</name>
</gene>
<proteinExistence type="predicted"/>
<dbReference type="AlphaFoldDB" id="A0A4Z2J422"/>
<evidence type="ECO:0000256" key="1">
    <source>
        <dbReference type="SAM" id="MobiDB-lite"/>
    </source>
</evidence>
<feature type="region of interest" description="Disordered" evidence="1">
    <location>
        <begin position="170"/>
        <end position="189"/>
    </location>
</feature>
<reference evidence="2 3" key="1">
    <citation type="submission" date="2019-03" db="EMBL/GenBank/DDBJ databases">
        <title>First draft genome of Liparis tanakae, snailfish: a comprehensive survey of snailfish specific genes.</title>
        <authorList>
            <person name="Kim W."/>
            <person name="Song I."/>
            <person name="Jeong J.-H."/>
            <person name="Kim D."/>
            <person name="Kim S."/>
            <person name="Ryu S."/>
            <person name="Song J.Y."/>
            <person name="Lee S.K."/>
        </authorList>
    </citation>
    <scope>NUCLEOTIDE SEQUENCE [LARGE SCALE GENOMIC DNA]</scope>
    <source>
        <tissue evidence="2">Muscle</tissue>
    </source>
</reference>
<keyword evidence="3" id="KW-1185">Reference proteome</keyword>
<protein>
    <submittedName>
        <fullName evidence="2">Uncharacterized protein</fullName>
    </submittedName>
</protein>
<accession>A0A4Z2J422</accession>
<sequence length="255" mass="26893">MALCEATTAAPQMEDATERGLEKFSNAFDFLECKHNLRLPCKEGPLFCYSEPWPLIVAAGTKGEEKASDFLTFEGSENQWWLGRLSPGAREAAPRSVLCRTLAPTDKCGKGACGSPHQSSNLTHNAKAGTSGAFRVGTKDLNCHFATARPKVANCDSSVHRGGLAIGDTGVGRRGWAGPPPSPTGPPSGIASLDYILRFTSAAAFKCAPAMRTLPYILPRRPAAPPASVALQSAPGSFGPRGHSFGPSDAFHGFH</sequence>
<dbReference type="Proteomes" id="UP000314294">
    <property type="component" value="Unassembled WGS sequence"/>
</dbReference>
<evidence type="ECO:0000313" key="3">
    <source>
        <dbReference type="Proteomes" id="UP000314294"/>
    </source>
</evidence>
<dbReference type="EMBL" id="SRLO01000025">
    <property type="protein sequence ID" value="TNN84681.1"/>
    <property type="molecule type" value="Genomic_DNA"/>
</dbReference>
<evidence type="ECO:0000313" key="2">
    <source>
        <dbReference type="EMBL" id="TNN84681.1"/>
    </source>
</evidence>